<accession>A0A1S8A682</accession>
<proteinExistence type="predicted"/>
<organism evidence="2">
    <name type="scientific">Rosellinia necatrix</name>
    <name type="common">White root-rot fungus</name>
    <dbReference type="NCBI Taxonomy" id="77044"/>
    <lineage>
        <taxon>Eukaryota</taxon>
        <taxon>Fungi</taxon>
        <taxon>Dikarya</taxon>
        <taxon>Ascomycota</taxon>
        <taxon>Pezizomycotina</taxon>
        <taxon>Sordariomycetes</taxon>
        <taxon>Xylariomycetidae</taxon>
        <taxon>Xylariales</taxon>
        <taxon>Xylariaceae</taxon>
        <taxon>Rosellinia</taxon>
    </lineage>
</organism>
<feature type="region of interest" description="Disordered" evidence="1">
    <location>
        <begin position="89"/>
        <end position="115"/>
    </location>
</feature>
<gene>
    <name evidence="2" type="ORF">SAMD00023353_0300930</name>
</gene>
<reference evidence="2" key="1">
    <citation type="submission" date="2016-03" db="EMBL/GenBank/DDBJ databases">
        <title>Draft genome sequence of Rosellinia necatrix.</title>
        <authorList>
            <person name="Kanematsu S."/>
        </authorList>
    </citation>
    <scope>NUCLEOTIDE SEQUENCE [LARGE SCALE GENOMIC DNA]</scope>
    <source>
        <strain evidence="2">W97</strain>
    </source>
</reference>
<evidence type="ECO:0000313" key="3">
    <source>
        <dbReference type="Proteomes" id="UP000054516"/>
    </source>
</evidence>
<keyword evidence="3" id="KW-1185">Reference proteome</keyword>
<dbReference type="AlphaFoldDB" id="A0A1S8A682"/>
<dbReference type="EMBL" id="DF977448">
    <property type="protein sequence ID" value="GAW25220.1"/>
    <property type="molecule type" value="Genomic_DNA"/>
</dbReference>
<evidence type="ECO:0000256" key="1">
    <source>
        <dbReference type="SAM" id="MobiDB-lite"/>
    </source>
</evidence>
<feature type="compositionally biased region" description="Basic residues" evidence="1">
    <location>
        <begin position="98"/>
        <end position="110"/>
    </location>
</feature>
<protein>
    <submittedName>
        <fullName evidence="2">Uncharacterized protein</fullName>
    </submittedName>
</protein>
<sequence>MRGFIQPARLPQIRWTASHRARPSLSQAVWIQSLDYHGKLHYVITTPRHIAPQVRQTRGLGRLCIRIEPNCRNRPLCTERRRECIQFAPDNGELAPKGSKKKKKKKRQRPSYHTGHAYRLVFPLVGAASSQYLKSEDKKDTIP</sequence>
<name>A0A1S8A682_ROSNE</name>
<dbReference type="Proteomes" id="UP000054516">
    <property type="component" value="Unassembled WGS sequence"/>
</dbReference>
<evidence type="ECO:0000313" key="2">
    <source>
        <dbReference type="EMBL" id="GAW25220.1"/>
    </source>
</evidence>